<organism evidence="1">
    <name type="scientific">Drosophila melanogaster</name>
    <name type="common">Fruit fly</name>
    <dbReference type="NCBI Taxonomy" id="7227"/>
    <lineage>
        <taxon>Eukaryota</taxon>
        <taxon>Metazoa</taxon>
        <taxon>Ecdysozoa</taxon>
        <taxon>Arthropoda</taxon>
        <taxon>Hexapoda</taxon>
        <taxon>Insecta</taxon>
        <taxon>Pterygota</taxon>
        <taxon>Neoptera</taxon>
        <taxon>Endopterygota</taxon>
        <taxon>Diptera</taxon>
        <taxon>Brachycera</taxon>
        <taxon>Muscomorpha</taxon>
        <taxon>Ephydroidea</taxon>
        <taxon>Drosophilidae</taxon>
        <taxon>Drosophila</taxon>
        <taxon>Sophophora</taxon>
    </lineage>
</organism>
<reference evidence="1" key="1">
    <citation type="journal article" date="2003" name="Genome Biol.">
        <title>An integrated gene annotation and transcriptional profiling approach towards the full gene content of the Drosophila genome.</title>
        <authorList>
            <person name="Hild M."/>
            <person name="Beckmann B."/>
            <person name="Haas S.A."/>
            <person name="Koch B."/>
            <person name="Solovyev V."/>
            <person name="Busold C."/>
            <person name="Fellenberg K."/>
            <person name="Boutros M."/>
            <person name="Vingron M."/>
            <person name="Sauer F."/>
            <person name="Hoheisel J.D."/>
            <person name="Paro R."/>
        </authorList>
    </citation>
    <scope>NUCLEOTIDE SEQUENCE</scope>
</reference>
<proteinExistence type="predicted"/>
<accession>Q6IIP2</accession>
<evidence type="ECO:0000313" key="1">
    <source>
        <dbReference type="EMBL" id="DAA03224.1"/>
    </source>
</evidence>
<name>Q6IIP2_DROME</name>
<sequence length="127" mass="14251">MWQRQPATETGYLGPWISDRIESNGDRQLECSSRTQLWLMIGRKMPKSKPWPVDNAFVLRRTGAAAYGSDYWATDGTAAVAQFLSFSGHNSTKVIDYNRCSDPAIADPTKCNTMKCKERRGMAKAIN</sequence>
<gene>
    <name evidence="1" type="ORF">HDC17458</name>
</gene>
<dbReference type="EMBL" id="BK003024">
    <property type="protein sequence ID" value="DAA03224.1"/>
    <property type="molecule type" value="Genomic_DNA"/>
</dbReference>
<protein>
    <submittedName>
        <fullName evidence="1">HDC17458</fullName>
    </submittedName>
</protein>
<dbReference type="AlphaFoldDB" id="Q6IIP2"/>